<reference evidence="2" key="1">
    <citation type="journal article" date="2019" name="Int. J. Syst. Evol. Microbiol.">
        <title>The Global Catalogue of Microorganisms (GCM) 10K type strain sequencing project: providing services to taxonomists for standard genome sequencing and annotation.</title>
        <authorList>
            <consortium name="The Broad Institute Genomics Platform"/>
            <consortium name="The Broad Institute Genome Sequencing Center for Infectious Disease"/>
            <person name="Wu L."/>
            <person name="Ma J."/>
        </authorList>
    </citation>
    <scope>NUCLEOTIDE SEQUENCE [LARGE SCALE GENOMIC DNA]</scope>
    <source>
        <strain evidence="2">CGMCC 1.12859</strain>
    </source>
</reference>
<dbReference type="RefSeq" id="WP_345704937.1">
    <property type="nucleotide sequence ID" value="NZ_BAABKV010000001.1"/>
</dbReference>
<protein>
    <submittedName>
        <fullName evidence="1">Uncharacterized protein</fullName>
    </submittedName>
</protein>
<comment type="caution">
    <text evidence="1">The sequence shown here is derived from an EMBL/GenBank/DDBJ whole genome shotgun (WGS) entry which is preliminary data.</text>
</comment>
<dbReference type="EMBL" id="JBHTAJ010000007">
    <property type="protein sequence ID" value="MFC7178909.1"/>
    <property type="molecule type" value="Genomic_DNA"/>
</dbReference>
<gene>
    <name evidence="1" type="ORF">ACFQMG_04945</name>
</gene>
<dbReference type="Gene3D" id="2.60.120.650">
    <property type="entry name" value="Cupin"/>
    <property type="match status" value="1"/>
</dbReference>
<organism evidence="1 2">
    <name type="scientific">Kitasatospora paranensis</name>
    <dbReference type="NCBI Taxonomy" id="258053"/>
    <lineage>
        <taxon>Bacteria</taxon>
        <taxon>Bacillati</taxon>
        <taxon>Actinomycetota</taxon>
        <taxon>Actinomycetes</taxon>
        <taxon>Kitasatosporales</taxon>
        <taxon>Streptomycetaceae</taxon>
        <taxon>Kitasatospora</taxon>
    </lineage>
</organism>
<evidence type="ECO:0000313" key="2">
    <source>
        <dbReference type="Proteomes" id="UP001596435"/>
    </source>
</evidence>
<sequence length="269" mass="28260">MTHTDPHADVDTDLAGWLAGRRNGPTAHTALSGGMALPTAADVLGTIDCGLLAHPYVEVYRDGAKLPAAEVFTARRVQNHKVTGFVHHRNVTGQYRAGATVRLPSVADWLAAARPAVEIVRGTFGRHVEATAYLAAAGSPVAFAEADVDAVVLVCSGSVAWYGGEADSAPLEAPARTAVYVPAGTTRGALAGKDGDCLLLVLAERSPATAEIVRALRQAGSAHLEQQDTARRHHLIPVDRKADWVLGELAGYFAAMDPADLLRLVTARP</sequence>
<name>A0ABW2FNS8_9ACTN</name>
<evidence type="ECO:0000313" key="1">
    <source>
        <dbReference type="EMBL" id="MFC7178909.1"/>
    </source>
</evidence>
<accession>A0ABW2FNS8</accession>
<keyword evidence="2" id="KW-1185">Reference proteome</keyword>
<proteinExistence type="predicted"/>
<dbReference type="Proteomes" id="UP001596435">
    <property type="component" value="Unassembled WGS sequence"/>
</dbReference>